<name>B8M464_TALSN</name>
<dbReference type="VEuPathDB" id="FungiDB:TSTA_040010"/>
<dbReference type="InParanoid" id="B8M464"/>
<dbReference type="eggNOG" id="ENOG502SAKB">
    <property type="taxonomic scope" value="Eukaryota"/>
</dbReference>
<evidence type="ECO:0000313" key="2">
    <source>
        <dbReference type="EMBL" id="EED20807.1"/>
    </source>
</evidence>
<gene>
    <name evidence="2" type="ORF">TSTA_040010</name>
</gene>
<dbReference type="EMBL" id="EQ962654">
    <property type="protein sequence ID" value="EED20807.1"/>
    <property type="molecule type" value="Genomic_DNA"/>
</dbReference>
<keyword evidence="1" id="KW-1133">Transmembrane helix</keyword>
<dbReference type="Pfam" id="PF06912">
    <property type="entry name" value="DUF1275"/>
    <property type="match status" value="1"/>
</dbReference>
<keyword evidence="3" id="KW-1185">Reference proteome</keyword>
<feature type="transmembrane region" description="Helical" evidence="1">
    <location>
        <begin position="226"/>
        <end position="243"/>
    </location>
</feature>
<feature type="transmembrane region" description="Helical" evidence="1">
    <location>
        <begin position="103"/>
        <end position="123"/>
    </location>
</feature>
<evidence type="ECO:0000256" key="1">
    <source>
        <dbReference type="SAM" id="Phobius"/>
    </source>
</evidence>
<dbReference type="PhylomeDB" id="B8M464"/>
<protein>
    <submittedName>
        <fullName evidence="2">DUF1275 domain protein</fullName>
    </submittedName>
</protein>
<dbReference type="STRING" id="441959.B8M464"/>
<keyword evidence="1" id="KW-0812">Transmembrane</keyword>
<reference evidence="3" key="1">
    <citation type="journal article" date="2015" name="Genome Announc.">
        <title>Genome sequence of the AIDS-associated pathogen Penicillium marneffei (ATCC18224) and its near taxonomic relative Talaromyces stipitatus (ATCC10500).</title>
        <authorList>
            <person name="Nierman W.C."/>
            <person name="Fedorova-Abrams N.D."/>
            <person name="Andrianopoulos A."/>
        </authorList>
    </citation>
    <scope>NUCLEOTIDE SEQUENCE [LARGE SCALE GENOMIC DNA]</scope>
    <source>
        <strain evidence="3">ATCC 10500 / CBS 375.48 / QM 6759 / NRRL 1006</strain>
    </source>
</reference>
<keyword evidence="1" id="KW-0472">Membrane</keyword>
<dbReference type="PANTHER" id="PTHR37488:SF2">
    <property type="entry name" value="DUF1275 DOMAIN-CONTAINING PROTEIN"/>
    <property type="match status" value="1"/>
</dbReference>
<accession>B8M464</accession>
<dbReference type="InterPro" id="IPR010699">
    <property type="entry name" value="DUF1275"/>
</dbReference>
<dbReference type="GeneID" id="8109760"/>
<dbReference type="HOGENOM" id="CLU_061825_1_2_1"/>
<dbReference type="Proteomes" id="UP000001745">
    <property type="component" value="Unassembled WGS sequence"/>
</dbReference>
<dbReference type="AlphaFoldDB" id="B8M464"/>
<evidence type="ECO:0000313" key="3">
    <source>
        <dbReference type="Proteomes" id="UP000001745"/>
    </source>
</evidence>
<dbReference type="RefSeq" id="XP_002481241.1">
    <property type="nucleotide sequence ID" value="XM_002481196.1"/>
</dbReference>
<organism evidence="2 3">
    <name type="scientific">Talaromyces stipitatus (strain ATCC 10500 / CBS 375.48 / QM 6759 / NRRL 1006)</name>
    <name type="common">Penicillium stipitatum</name>
    <dbReference type="NCBI Taxonomy" id="441959"/>
    <lineage>
        <taxon>Eukaryota</taxon>
        <taxon>Fungi</taxon>
        <taxon>Dikarya</taxon>
        <taxon>Ascomycota</taxon>
        <taxon>Pezizomycotina</taxon>
        <taxon>Eurotiomycetes</taxon>
        <taxon>Eurotiomycetidae</taxon>
        <taxon>Eurotiales</taxon>
        <taxon>Trichocomaceae</taxon>
        <taxon>Talaromyces</taxon>
        <taxon>Talaromyces sect. Talaromyces</taxon>
    </lineage>
</organism>
<dbReference type="OrthoDB" id="5223589at2759"/>
<sequence length="292" mass="31896">MQSAFQPQNNQTELQHEKVEFVAVVPPTQHQRHQLSRSWRHYVFSPIAVNTLAELELLLLTFNIGIQDAATFSDYRCFASNQTGNTVMLALAVTAQGDNTADLFILANIGISLPMFLAGAFITGQLGNHVLGPRMRVWLVGINFLQTVMVFCAAIIQFKLGRQSQGPAALGIISLLAFSSGSQVVLSRVFQVPEITTAMATAAWVDLMIDPKIWKIRNRPRNRRSFFLLSLFAGSLVGAALYYKAGSPTALVLSASVKAIVTAMLFFNPSEPISDSDDFSPSVMSPGGSHYQ</sequence>
<dbReference type="OMA" id="TTVWCEL"/>
<feature type="transmembrane region" description="Helical" evidence="1">
    <location>
        <begin position="168"/>
        <end position="189"/>
    </location>
</feature>
<feature type="transmembrane region" description="Helical" evidence="1">
    <location>
        <begin position="135"/>
        <end position="156"/>
    </location>
</feature>
<dbReference type="PANTHER" id="PTHR37488">
    <property type="entry name" value="DUF1275 DOMAIN-CONTAINING PROTEIN"/>
    <property type="match status" value="1"/>
</dbReference>
<proteinExistence type="predicted"/>